<dbReference type="SUPFAM" id="SSF51735">
    <property type="entry name" value="NAD(P)-binding Rossmann-fold domains"/>
    <property type="match status" value="2"/>
</dbReference>
<evidence type="ECO:0000256" key="1">
    <source>
        <dbReference type="ARBA" id="ARBA00023002"/>
    </source>
</evidence>
<evidence type="ECO:0000259" key="2">
    <source>
        <dbReference type="SMART" id="SM00829"/>
    </source>
</evidence>
<dbReference type="PANTHER" id="PTHR43205:SF7">
    <property type="entry name" value="PROSTAGLANDIN REDUCTASE 1"/>
    <property type="match status" value="1"/>
</dbReference>
<dbReference type="InterPro" id="IPR020843">
    <property type="entry name" value="ER"/>
</dbReference>
<organism evidence="3 4">
    <name type="scientific">Gymnopilus dilepis</name>
    <dbReference type="NCBI Taxonomy" id="231916"/>
    <lineage>
        <taxon>Eukaryota</taxon>
        <taxon>Fungi</taxon>
        <taxon>Dikarya</taxon>
        <taxon>Basidiomycota</taxon>
        <taxon>Agaricomycotina</taxon>
        <taxon>Agaricomycetes</taxon>
        <taxon>Agaricomycetidae</taxon>
        <taxon>Agaricales</taxon>
        <taxon>Agaricineae</taxon>
        <taxon>Hymenogastraceae</taxon>
        <taxon>Gymnopilus</taxon>
    </lineage>
</organism>
<dbReference type="SUPFAM" id="SSF50129">
    <property type="entry name" value="GroES-like"/>
    <property type="match status" value="2"/>
</dbReference>
<dbReference type="Proteomes" id="UP000284706">
    <property type="component" value="Unassembled WGS sequence"/>
</dbReference>
<dbReference type="InterPro" id="IPR045010">
    <property type="entry name" value="MDR_fam"/>
</dbReference>
<dbReference type="AlphaFoldDB" id="A0A409W683"/>
<dbReference type="SMART" id="SM00829">
    <property type="entry name" value="PKS_ER"/>
    <property type="match status" value="1"/>
</dbReference>
<dbReference type="Pfam" id="PF00107">
    <property type="entry name" value="ADH_zinc_N"/>
    <property type="match status" value="2"/>
</dbReference>
<dbReference type="OrthoDB" id="809632at2759"/>
<dbReference type="CDD" id="cd05288">
    <property type="entry name" value="PGDH"/>
    <property type="match status" value="2"/>
</dbReference>
<dbReference type="EMBL" id="NHYE01005369">
    <property type="protein sequence ID" value="PPQ74017.1"/>
    <property type="molecule type" value="Genomic_DNA"/>
</dbReference>
<dbReference type="PANTHER" id="PTHR43205">
    <property type="entry name" value="PROSTAGLANDIN REDUCTASE"/>
    <property type="match status" value="1"/>
</dbReference>
<keyword evidence="4" id="KW-1185">Reference proteome</keyword>
<dbReference type="Gene3D" id="3.40.50.720">
    <property type="entry name" value="NAD(P)-binding Rossmann-like Domain"/>
    <property type="match status" value="2"/>
</dbReference>
<evidence type="ECO:0000313" key="4">
    <source>
        <dbReference type="Proteomes" id="UP000284706"/>
    </source>
</evidence>
<dbReference type="InterPro" id="IPR041694">
    <property type="entry name" value="ADH_N_2"/>
</dbReference>
<evidence type="ECO:0000313" key="3">
    <source>
        <dbReference type="EMBL" id="PPQ74017.1"/>
    </source>
</evidence>
<dbReference type="InterPro" id="IPR036291">
    <property type="entry name" value="NAD(P)-bd_dom_sf"/>
</dbReference>
<keyword evidence="1" id="KW-0560">Oxidoreductase</keyword>
<proteinExistence type="predicted"/>
<dbReference type="InParanoid" id="A0A409W683"/>
<dbReference type="InterPro" id="IPR013149">
    <property type="entry name" value="ADH-like_C"/>
</dbReference>
<sequence length="689" mass="74760">MAPVVNARLPESGKSTVYDTSETIDPENVVLNGGFLVKLLDISVDPFIRGRMRRPPPGSQPLIPRFEVGKPLNGYAVGVVLRSEFAGVKAGDHVEGILPFMNYIIKQDLVGHLRVLDNGYNIPWTTYLGVLGMPGKTAYCGWKEYSHAKKGQTVFVTTAAGAVGSLVVQLAKLDGLKVIASAGSDQKVNFLKEIGADVAFNYKTTSTTEVLIDVSKDSDALLLSRYWDHVGGEALDAALEAAKPRAQFIECGMASGYANNGYSQVNKLFLVIPKCINLQGFNYNGAQLEQKYREEFMTFVAPLVASGRIKYREAVWNGMETFCDALVGVLQGTNEGKAVVHVADDTMTPITNGRLLFHSIPEGLPEPGRTTIYDTTELIDLDALELEGGFLLKTLELSVDPYMRGRMYESDGQSYVPSFVVGQPLNGYGVAVVIRSENSEVKVGDHVHGFIDHAQYSIKQSFEGLEILENRFNLPWSTFLGALGSAGKTAFMAWKEFSKAKQGETVFISTGAGAVGSLVIQMAKRDGLKVIASAGSDTKVQYMRELGADVAFNYKTTNTSAVLSKEGPIDIYWDNVGGETLDAALDAAKSRARFIECGMTVEYTEGKNVPVKNLLQVIIKSISLNGFIVSLLEPKWNQEFLRTVPPLVASGELKHKQEIFDGLDKVGHALAAVLSGKTIGKAVVHVGDD</sequence>
<protein>
    <recommendedName>
        <fullName evidence="2">Enoyl reductase (ER) domain-containing protein</fullName>
    </recommendedName>
</protein>
<dbReference type="Pfam" id="PF16884">
    <property type="entry name" value="ADH_N_2"/>
    <property type="match status" value="2"/>
</dbReference>
<accession>A0A409W683</accession>
<dbReference type="GO" id="GO:0016628">
    <property type="term" value="F:oxidoreductase activity, acting on the CH-CH group of donors, NAD or NADP as acceptor"/>
    <property type="evidence" value="ECO:0007669"/>
    <property type="project" value="InterPro"/>
</dbReference>
<comment type="caution">
    <text evidence="3">The sequence shown here is derived from an EMBL/GenBank/DDBJ whole genome shotgun (WGS) entry which is preliminary data.</text>
</comment>
<dbReference type="InterPro" id="IPR011032">
    <property type="entry name" value="GroES-like_sf"/>
</dbReference>
<reference evidence="3 4" key="1">
    <citation type="journal article" date="2018" name="Evol. Lett.">
        <title>Horizontal gene cluster transfer increased hallucinogenic mushroom diversity.</title>
        <authorList>
            <person name="Reynolds H.T."/>
            <person name="Vijayakumar V."/>
            <person name="Gluck-Thaler E."/>
            <person name="Korotkin H.B."/>
            <person name="Matheny P.B."/>
            <person name="Slot J.C."/>
        </authorList>
    </citation>
    <scope>NUCLEOTIDE SEQUENCE [LARGE SCALE GENOMIC DNA]</scope>
    <source>
        <strain evidence="3 4">SRW20</strain>
    </source>
</reference>
<dbReference type="Gene3D" id="3.90.180.10">
    <property type="entry name" value="Medium-chain alcohol dehydrogenases, catalytic domain"/>
    <property type="match status" value="2"/>
</dbReference>
<feature type="domain" description="Enoyl reductase (ER)" evidence="2">
    <location>
        <begin position="412"/>
        <end position="684"/>
    </location>
</feature>
<name>A0A409W683_9AGAR</name>
<gene>
    <name evidence="3" type="ORF">CVT26_006956</name>
</gene>